<organism evidence="1 2">
    <name type="scientific">Phormidesmis priestleyi Ana</name>
    <dbReference type="NCBI Taxonomy" id="1666911"/>
    <lineage>
        <taxon>Bacteria</taxon>
        <taxon>Bacillati</taxon>
        <taxon>Cyanobacteriota</taxon>
        <taxon>Cyanophyceae</taxon>
        <taxon>Leptolyngbyales</taxon>
        <taxon>Leptolyngbyaceae</taxon>
        <taxon>Phormidesmis</taxon>
    </lineage>
</organism>
<dbReference type="Proteomes" id="UP000050465">
    <property type="component" value="Unassembled WGS sequence"/>
</dbReference>
<protein>
    <submittedName>
        <fullName evidence="1">Uncharacterized protein</fullName>
    </submittedName>
</protein>
<reference evidence="1 2" key="1">
    <citation type="submission" date="2015-09" db="EMBL/GenBank/DDBJ databases">
        <title>Identification and resolution of microdiversity through metagenomic sequencing of parallel consortia.</title>
        <authorList>
            <person name="Nelson W.C."/>
            <person name="Romine M.F."/>
            <person name="Lindemann S.R."/>
        </authorList>
    </citation>
    <scope>NUCLEOTIDE SEQUENCE [LARGE SCALE GENOMIC DNA]</scope>
    <source>
        <strain evidence="1">Ana</strain>
    </source>
</reference>
<evidence type="ECO:0000313" key="1">
    <source>
        <dbReference type="EMBL" id="KPQ32322.1"/>
    </source>
</evidence>
<gene>
    <name evidence="1" type="ORF">HLUCCA11_21805</name>
</gene>
<proteinExistence type="predicted"/>
<sequence length="111" mass="12330">MAGKKEFENKSKYQIDVIMVVRKSAQPLHTAGTETFSLNPGEKKWVKYGNDTDIYLNGLTLKSLAGGTVVQDSRITVQRGNKYDNLLNTNTYFDIIYDGMSFHVSGSNSAS</sequence>
<dbReference type="EMBL" id="LJZR01000061">
    <property type="protein sequence ID" value="KPQ32322.1"/>
    <property type="molecule type" value="Genomic_DNA"/>
</dbReference>
<dbReference type="STRING" id="1666911.HLUCCA11_21805"/>
<dbReference type="AlphaFoldDB" id="A0A0N8KLZ6"/>
<name>A0A0N8KLZ6_9CYAN</name>
<comment type="caution">
    <text evidence="1">The sequence shown here is derived from an EMBL/GenBank/DDBJ whole genome shotgun (WGS) entry which is preliminary data.</text>
</comment>
<accession>A0A0N8KLZ6</accession>
<evidence type="ECO:0000313" key="2">
    <source>
        <dbReference type="Proteomes" id="UP000050465"/>
    </source>
</evidence>